<sequence length="273" mass="29777">MKLILPSKKNNEQGQILLILLLVISVILVIGLSVVSRSVTDIKISQQSQESARALLVAQTGLEKAIKASSNIGSIDNKVYVSGIGYSVAKKTLGKNQEYVFPNSISANEPVTLWLVNHNTDGSLEIPINPLVTSLKFGWNDSQTALEATLIYKSGGNFLNERFVFDRNSSRTNFSGTIEDNCTISGITFANCSGNLSPLPGIPYLVQLRLLFNDQKQKIGVKSDQVLPEQGSCYVSTATVQESGVTRSLQQCQLWPTVPSIFNYQLFSGSNLE</sequence>
<dbReference type="AlphaFoldDB" id="A0A2M7BBH8"/>
<proteinExistence type="predicted"/>
<evidence type="ECO:0008006" key="4">
    <source>
        <dbReference type="Google" id="ProtNLM"/>
    </source>
</evidence>
<evidence type="ECO:0000313" key="3">
    <source>
        <dbReference type="Proteomes" id="UP000229631"/>
    </source>
</evidence>
<feature type="transmembrane region" description="Helical" evidence="1">
    <location>
        <begin position="16"/>
        <end position="35"/>
    </location>
</feature>
<keyword evidence="1" id="KW-0812">Transmembrane</keyword>
<accession>A0A2M7BBH8</accession>
<protein>
    <recommendedName>
        <fullName evidence="4">Type 4 fimbrial biogenesis protein PilX N-terminal domain-containing protein</fullName>
    </recommendedName>
</protein>
<comment type="caution">
    <text evidence="2">The sequence shown here is derived from an EMBL/GenBank/DDBJ whole genome shotgun (WGS) entry which is preliminary data.</text>
</comment>
<reference evidence="3" key="1">
    <citation type="submission" date="2017-09" db="EMBL/GenBank/DDBJ databases">
        <title>Depth-based differentiation of microbial function through sediment-hosted aquifers and enrichment of novel symbionts in the deep terrestrial subsurface.</title>
        <authorList>
            <person name="Probst A.J."/>
            <person name="Ladd B."/>
            <person name="Jarett J.K."/>
            <person name="Geller-Mcgrath D.E."/>
            <person name="Sieber C.M.K."/>
            <person name="Emerson J.B."/>
            <person name="Anantharaman K."/>
            <person name="Thomas B.C."/>
            <person name="Malmstrom R."/>
            <person name="Stieglmeier M."/>
            <person name="Klingl A."/>
            <person name="Woyke T."/>
            <person name="Ryan C.M."/>
            <person name="Banfield J.F."/>
        </authorList>
    </citation>
    <scope>NUCLEOTIDE SEQUENCE [LARGE SCALE GENOMIC DNA]</scope>
</reference>
<keyword evidence="1" id="KW-0472">Membrane</keyword>
<evidence type="ECO:0000256" key="1">
    <source>
        <dbReference type="SAM" id="Phobius"/>
    </source>
</evidence>
<gene>
    <name evidence="2" type="ORF">COS54_03100</name>
</gene>
<keyword evidence="1" id="KW-1133">Transmembrane helix</keyword>
<name>A0A2M7BBH8_9BACT</name>
<organism evidence="2 3">
    <name type="scientific">Candidatus Shapirobacteria bacterium CG03_land_8_20_14_0_80_39_12</name>
    <dbReference type="NCBI Taxonomy" id="1974879"/>
    <lineage>
        <taxon>Bacteria</taxon>
        <taxon>Candidatus Shapironibacteriota</taxon>
    </lineage>
</organism>
<evidence type="ECO:0000313" key="2">
    <source>
        <dbReference type="EMBL" id="PIV00463.1"/>
    </source>
</evidence>
<dbReference type="Proteomes" id="UP000229631">
    <property type="component" value="Unassembled WGS sequence"/>
</dbReference>
<dbReference type="EMBL" id="PEVC01000053">
    <property type="protein sequence ID" value="PIV00463.1"/>
    <property type="molecule type" value="Genomic_DNA"/>
</dbReference>